<dbReference type="AlphaFoldDB" id="A0A1Q4V962"/>
<accession>A0A1Q4V962</accession>
<gene>
    <name evidence="1" type="ORF">AB852_16565</name>
</gene>
<dbReference type="Proteomes" id="UP000186455">
    <property type="component" value="Unassembled WGS sequence"/>
</dbReference>
<name>A0A1Q4V962_9ACTN</name>
<reference evidence="1 2" key="1">
    <citation type="submission" date="2015-06" db="EMBL/GenBank/DDBJ databases">
        <title>Cloning and characterization of the uncialamcin biosynthetic gene cluster.</title>
        <authorList>
            <person name="Yan X."/>
            <person name="Huang T."/>
            <person name="Ge H."/>
            <person name="Shen B."/>
        </authorList>
    </citation>
    <scope>NUCLEOTIDE SEQUENCE [LARGE SCALE GENOMIC DNA]</scope>
    <source>
        <strain evidence="1 2">DCA2648</strain>
    </source>
</reference>
<organism evidence="1 2">
    <name type="scientific">Streptomyces uncialis</name>
    <dbReference type="NCBI Taxonomy" id="1048205"/>
    <lineage>
        <taxon>Bacteria</taxon>
        <taxon>Bacillati</taxon>
        <taxon>Actinomycetota</taxon>
        <taxon>Actinomycetes</taxon>
        <taxon>Kitasatosporales</taxon>
        <taxon>Streptomycetaceae</taxon>
        <taxon>Streptomyces</taxon>
    </lineage>
</organism>
<dbReference type="EMBL" id="LFBV01000003">
    <property type="protein sequence ID" value="OKH94337.1"/>
    <property type="molecule type" value="Genomic_DNA"/>
</dbReference>
<comment type="caution">
    <text evidence="1">The sequence shown here is derived from an EMBL/GenBank/DDBJ whole genome shotgun (WGS) entry which is preliminary data.</text>
</comment>
<sequence length="273" mass="29026">MLDRLTRARLVDDVPCTREDIAAAEARIAVRGAGPCAPAPGAEAGSGPARDDRLVAAGQLTTLCETVVTHAALHGLRNFLTQTLPEPDGALLLGCLLQLKAGDEAARFWWQYAAGAGDQAAVYCLYLHHLSLGEDGPASWWYVQRPGARLTEPSAVGGPRGLLTGLPEGVLDLEAADASLTTTLRVLGALRTRDDWRVPAMVYAVMDYIPAAVDWVDDDVELPLPEPGFTDRIRSLTGEVPKPDALRVASGLPARPLTPRVAIAEAARGRCAR</sequence>
<evidence type="ECO:0000313" key="2">
    <source>
        <dbReference type="Proteomes" id="UP000186455"/>
    </source>
</evidence>
<proteinExistence type="predicted"/>
<evidence type="ECO:0000313" key="1">
    <source>
        <dbReference type="EMBL" id="OKH94337.1"/>
    </source>
</evidence>
<protein>
    <submittedName>
        <fullName evidence="1">Uncharacterized protein</fullName>
    </submittedName>
</protein>
<keyword evidence="2" id="KW-1185">Reference proteome</keyword>